<name>A0ABP2PRG9_9BURK</name>
<dbReference type="InterPro" id="IPR010982">
    <property type="entry name" value="Lambda_DNA-bd_dom_sf"/>
</dbReference>
<accession>A0ABP2PRG9</accession>
<sequence>MTISKLPGVSDPNFRQALREVRISAGLSFSELARRAGIHPVMPARYEDAAHSNATLPSLKTWEKLNEALFSAEGKQPDPIVREDGGSLSLRNAGVDEIVAELKRRGAVSVTINW</sequence>
<protein>
    <submittedName>
        <fullName evidence="1">XRE family transcriptional regulator</fullName>
    </submittedName>
</protein>
<evidence type="ECO:0000313" key="2">
    <source>
        <dbReference type="Proteomes" id="UP000004980"/>
    </source>
</evidence>
<reference evidence="1 2" key="1">
    <citation type="journal article" date="2012" name="J. Bacteriol.">
        <title>Draft Genome Sequence of the Soil Bacterium Burkholderia terrae Strain BS001, Which Interacts with Fungal Surface Structures.</title>
        <authorList>
            <person name="Nazir R."/>
            <person name="Hansen M.A."/>
            <person name="Sorensen S."/>
            <person name="van Elsas J.D."/>
        </authorList>
    </citation>
    <scope>NUCLEOTIDE SEQUENCE [LARGE SCALE GENOMIC DNA]</scope>
    <source>
        <strain evidence="1 2">BS001</strain>
    </source>
</reference>
<dbReference type="EMBL" id="AKAU01000079">
    <property type="protein sequence ID" value="EIN00424.1"/>
    <property type="molecule type" value="Genomic_DNA"/>
</dbReference>
<dbReference type="Gene3D" id="1.10.260.40">
    <property type="entry name" value="lambda repressor-like DNA-binding domains"/>
    <property type="match status" value="1"/>
</dbReference>
<proteinExistence type="predicted"/>
<dbReference type="Proteomes" id="UP000004980">
    <property type="component" value="Unassembled WGS sequence"/>
</dbReference>
<dbReference type="CDD" id="cd00093">
    <property type="entry name" value="HTH_XRE"/>
    <property type="match status" value="1"/>
</dbReference>
<organism evidence="1 2">
    <name type="scientific">Paraburkholderia hospita</name>
    <dbReference type="NCBI Taxonomy" id="169430"/>
    <lineage>
        <taxon>Bacteria</taxon>
        <taxon>Pseudomonadati</taxon>
        <taxon>Pseudomonadota</taxon>
        <taxon>Betaproteobacteria</taxon>
        <taxon>Burkholderiales</taxon>
        <taxon>Burkholderiaceae</taxon>
        <taxon>Paraburkholderia</taxon>
    </lineage>
</organism>
<keyword evidence="2" id="KW-1185">Reference proteome</keyword>
<dbReference type="InterPro" id="IPR001387">
    <property type="entry name" value="Cro/C1-type_HTH"/>
</dbReference>
<dbReference type="SUPFAM" id="SSF47413">
    <property type="entry name" value="lambda repressor-like DNA-binding domains"/>
    <property type="match status" value="1"/>
</dbReference>
<comment type="caution">
    <text evidence="1">The sequence shown here is derived from an EMBL/GenBank/DDBJ whole genome shotgun (WGS) entry which is preliminary data.</text>
</comment>
<gene>
    <name evidence="1" type="ORF">WQE_15376</name>
</gene>
<evidence type="ECO:0000313" key="1">
    <source>
        <dbReference type="EMBL" id="EIN00424.1"/>
    </source>
</evidence>